<sequence length="264" mass="29635">MSLEIDSSVSDINSRETNTLAFIEESFGRTLGFLMNVNVLEDNTSSVENYISEKPTVLRHTNTPKEINNFSSEKVFLESPVVSNEAILPEDKFVSLEDNNTQVVSVSSENNAVKDAAISTESSICKTLVKDVDNVGNSAACIQNIYSVSQPERLKTFHSSCSENDMGNNSRVTSNRMKKWKRVIQEPFKRVLSFSKLKKFFKNKEIKTSAETRSASVSSVKSFSGESQISSQTVPEENVEKFWHLLDEWRTKKSEKLNLPLTGI</sequence>
<dbReference type="EMBL" id="BMAO01005420">
    <property type="protein sequence ID" value="GFR01344.1"/>
    <property type="molecule type" value="Genomic_DNA"/>
</dbReference>
<comment type="caution">
    <text evidence="1">The sequence shown here is derived from an EMBL/GenBank/DDBJ whole genome shotgun (WGS) entry which is preliminary data.</text>
</comment>
<keyword evidence="2" id="KW-1185">Reference proteome</keyword>
<evidence type="ECO:0000313" key="1">
    <source>
        <dbReference type="EMBL" id="GFR01344.1"/>
    </source>
</evidence>
<protein>
    <submittedName>
        <fullName evidence="1">Uncharacterized protein</fullName>
    </submittedName>
</protein>
<proteinExistence type="predicted"/>
<dbReference type="Proteomes" id="UP000887116">
    <property type="component" value="Unassembled WGS sequence"/>
</dbReference>
<evidence type="ECO:0000313" key="2">
    <source>
        <dbReference type="Proteomes" id="UP000887116"/>
    </source>
</evidence>
<organism evidence="1 2">
    <name type="scientific">Trichonephila clavata</name>
    <name type="common">Joro spider</name>
    <name type="synonym">Nephila clavata</name>
    <dbReference type="NCBI Taxonomy" id="2740835"/>
    <lineage>
        <taxon>Eukaryota</taxon>
        <taxon>Metazoa</taxon>
        <taxon>Ecdysozoa</taxon>
        <taxon>Arthropoda</taxon>
        <taxon>Chelicerata</taxon>
        <taxon>Arachnida</taxon>
        <taxon>Araneae</taxon>
        <taxon>Araneomorphae</taxon>
        <taxon>Entelegynae</taxon>
        <taxon>Araneoidea</taxon>
        <taxon>Nephilidae</taxon>
        <taxon>Trichonephila</taxon>
    </lineage>
</organism>
<accession>A0A8X6LBU7</accession>
<name>A0A8X6LBU7_TRICU</name>
<dbReference type="OrthoDB" id="10373451at2759"/>
<gene>
    <name evidence="1" type="ORF">TNCT_636851</name>
</gene>
<dbReference type="AlphaFoldDB" id="A0A8X6LBU7"/>
<reference evidence="1" key="1">
    <citation type="submission" date="2020-07" db="EMBL/GenBank/DDBJ databases">
        <title>Multicomponent nature underlies the extraordinary mechanical properties of spider dragline silk.</title>
        <authorList>
            <person name="Kono N."/>
            <person name="Nakamura H."/>
            <person name="Mori M."/>
            <person name="Yoshida Y."/>
            <person name="Ohtoshi R."/>
            <person name="Malay A.D."/>
            <person name="Moran D.A.P."/>
            <person name="Tomita M."/>
            <person name="Numata K."/>
            <person name="Arakawa K."/>
        </authorList>
    </citation>
    <scope>NUCLEOTIDE SEQUENCE</scope>
</reference>